<sequence>MLPKRETWPNGSIVTWVLFSASLNHCPICSVAERLSRKQKGVGSIPAWGNFLFAKKTSTAFSGNSGDESWIRTPKIDATLPSRRYYPFRNLVNLDRPAMANHPCNTCVNRRRKLAARRRKRRERQRNRRAAELDTLDAERSQRDSTRKAILEAVTILQRIKQRILKIHFHSETEQTRSVITATGACYRKNPFRGSFLFVLSVIFTCNGFCTDGAGNKC</sequence>
<feature type="region of interest" description="Disordered" evidence="1">
    <location>
        <begin position="116"/>
        <end position="139"/>
    </location>
</feature>
<accession>A0A7E4W384</accession>
<feature type="compositionally biased region" description="Basic residues" evidence="1">
    <location>
        <begin position="116"/>
        <end position="128"/>
    </location>
</feature>
<proteinExistence type="predicted"/>
<evidence type="ECO:0000313" key="3">
    <source>
        <dbReference type="WBParaSite" id="Pan_g6520.t1"/>
    </source>
</evidence>
<name>A0A7E4W384_PANRE</name>
<evidence type="ECO:0000313" key="2">
    <source>
        <dbReference type="Proteomes" id="UP000492821"/>
    </source>
</evidence>
<feature type="compositionally biased region" description="Basic and acidic residues" evidence="1">
    <location>
        <begin position="129"/>
        <end position="139"/>
    </location>
</feature>
<evidence type="ECO:0000256" key="1">
    <source>
        <dbReference type="SAM" id="MobiDB-lite"/>
    </source>
</evidence>
<dbReference type="AlphaFoldDB" id="A0A7E4W384"/>
<reference evidence="2" key="1">
    <citation type="journal article" date="2013" name="Genetics">
        <title>The draft genome and transcriptome of Panagrellus redivivus are shaped by the harsh demands of a free-living lifestyle.</title>
        <authorList>
            <person name="Srinivasan J."/>
            <person name="Dillman A.R."/>
            <person name="Macchietto M.G."/>
            <person name="Heikkinen L."/>
            <person name="Lakso M."/>
            <person name="Fracchia K.M."/>
            <person name="Antoshechkin I."/>
            <person name="Mortazavi A."/>
            <person name="Wong G."/>
            <person name="Sternberg P.W."/>
        </authorList>
    </citation>
    <scope>NUCLEOTIDE SEQUENCE [LARGE SCALE GENOMIC DNA]</scope>
    <source>
        <strain evidence="2">MT8872</strain>
    </source>
</reference>
<reference evidence="3" key="2">
    <citation type="submission" date="2020-10" db="UniProtKB">
        <authorList>
            <consortium name="WormBaseParasite"/>
        </authorList>
    </citation>
    <scope>IDENTIFICATION</scope>
</reference>
<keyword evidence="2" id="KW-1185">Reference proteome</keyword>
<dbReference type="Proteomes" id="UP000492821">
    <property type="component" value="Unassembled WGS sequence"/>
</dbReference>
<dbReference type="WBParaSite" id="Pan_g6520.t1">
    <property type="protein sequence ID" value="Pan_g6520.t1"/>
    <property type="gene ID" value="Pan_g6520"/>
</dbReference>
<organism evidence="2 3">
    <name type="scientific">Panagrellus redivivus</name>
    <name type="common">Microworm</name>
    <dbReference type="NCBI Taxonomy" id="6233"/>
    <lineage>
        <taxon>Eukaryota</taxon>
        <taxon>Metazoa</taxon>
        <taxon>Ecdysozoa</taxon>
        <taxon>Nematoda</taxon>
        <taxon>Chromadorea</taxon>
        <taxon>Rhabditida</taxon>
        <taxon>Tylenchina</taxon>
        <taxon>Panagrolaimomorpha</taxon>
        <taxon>Panagrolaimoidea</taxon>
        <taxon>Panagrolaimidae</taxon>
        <taxon>Panagrellus</taxon>
    </lineage>
</organism>
<protein>
    <submittedName>
        <fullName evidence="3">BZIP domain-containing protein</fullName>
    </submittedName>
</protein>